<dbReference type="Proteomes" id="UP000002051">
    <property type="component" value="Chromosome 3"/>
</dbReference>
<name>A0A072UY67_MEDTR</name>
<reference evidence="1 3" key="2">
    <citation type="journal article" date="2014" name="BMC Genomics">
        <title>An improved genome release (version Mt4.0) for the model legume Medicago truncatula.</title>
        <authorList>
            <person name="Tang H."/>
            <person name="Krishnakumar V."/>
            <person name="Bidwell S."/>
            <person name="Rosen B."/>
            <person name="Chan A."/>
            <person name="Zhou S."/>
            <person name="Gentzbittel L."/>
            <person name="Childs K.L."/>
            <person name="Yandell M."/>
            <person name="Gundlach H."/>
            <person name="Mayer K.F."/>
            <person name="Schwartz D.C."/>
            <person name="Town C.D."/>
        </authorList>
    </citation>
    <scope>GENOME REANNOTATION</scope>
    <source>
        <strain evidence="1">A17</strain>
        <strain evidence="2 3">cv. Jemalong A17</strain>
    </source>
</reference>
<sequence length="51" mass="5724">MKLGPVFLGPKTGYNTSNYVSRKRPESCNSMQLIRSVQAFTAVNQNQTHHS</sequence>
<accession>A0A072UY67</accession>
<reference evidence="2" key="3">
    <citation type="submission" date="2015-04" db="UniProtKB">
        <authorList>
            <consortium name="EnsemblPlants"/>
        </authorList>
    </citation>
    <scope>IDENTIFICATION</scope>
    <source>
        <strain evidence="2">cv. Jemalong A17</strain>
    </source>
</reference>
<dbReference type="HOGENOM" id="CLU_3109407_0_0_1"/>
<keyword evidence="3" id="KW-1185">Reference proteome</keyword>
<dbReference type="EnsemblPlants" id="KEH34522">
    <property type="protein sequence ID" value="KEH34522"/>
    <property type="gene ID" value="MTR_3g062317"/>
</dbReference>
<dbReference type="AlphaFoldDB" id="A0A072UY67"/>
<protein>
    <submittedName>
        <fullName evidence="1 2">Uncharacterized protein</fullName>
    </submittedName>
</protein>
<dbReference type="EMBL" id="CM001219">
    <property type="protein sequence ID" value="KEH34522.1"/>
    <property type="molecule type" value="Genomic_DNA"/>
</dbReference>
<reference evidence="1 3" key="1">
    <citation type="journal article" date="2011" name="Nature">
        <title>The Medicago genome provides insight into the evolution of rhizobial symbioses.</title>
        <authorList>
            <person name="Young N.D."/>
            <person name="Debelle F."/>
            <person name="Oldroyd G.E."/>
            <person name="Geurts R."/>
            <person name="Cannon S.B."/>
            <person name="Udvardi M.K."/>
            <person name="Benedito V.A."/>
            <person name="Mayer K.F."/>
            <person name="Gouzy J."/>
            <person name="Schoof H."/>
            <person name="Van de Peer Y."/>
            <person name="Proost S."/>
            <person name="Cook D.R."/>
            <person name="Meyers B.C."/>
            <person name="Spannagl M."/>
            <person name="Cheung F."/>
            <person name="De Mita S."/>
            <person name="Krishnakumar V."/>
            <person name="Gundlach H."/>
            <person name="Zhou S."/>
            <person name="Mudge J."/>
            <person name="Bharti A.K."/>
            <person name="Murray J.D."/>
            <person name="Naoumkina M.A."/>
            <person name="Rosen B."/>
            <person name="Silverstein K.A."/>
            <person name="Tang H."/>
            <person name="Rombauts S."/>
            <person name="Zhao P.X."/>
            <person name="Zhou P."/>
            <person name="Barbe V."/>
            <person name="Bardou P."/>
            <person name="Bechner M."/>
            <person name="Bellec A."/>
            <person name="Berger A."/>
            <person name="Berges H."/>
            <person name="Bidwell S."/>
            <person name="Bisseling T."/>
            <person name="Choisne N."/>
            <person name="Couloux A."/>
            <person name="Denny R."/>
            <person name="Deshpande S."/>
            <person name="Dai X."/>
            <person name="Doyle J.J."/>
            <person name="Dudez A.M."/>
            <person name="Farmer A.D."/>
            <person name="Fouteau S."/>
            <person name="Franken C."/>
            <person name="Gibelin C."/>
            <person name="Gish J."/>
            <person name="Goldstein S."/>
            <person name="Gonzalez A.J."/>
            <person name="Green P.J."/>
            <person name="Hallab A."/>
            <person name="Hartog M."/>
            <person name="Hua A."/>
            <person name="Humphray S.J."/>
            <person name="Jeong D.H."/>
            <person name="Jing Y."/>
            <person name="Jocker A."/>
            <person name="Kenton S.M."/>
            <person name="Kim D.J."/>
            <person name="Klee K."/>
            <person name="Lai H."/>
            <person name="Lang C."/>
            <person name="Lin S."/>
            <person name="Macmil S.L."/>
            <person name="Magdelenat G."/>
            <person name="Matthews L."/>
            <person name="McCorrison J."/>
            <person name="Monaghan E.L."/>
            <person name="Mun J.H."/>
            <person name="Najar F.Z."/>
            <person name="Nicholson C."/>
            <person name="Noirot C."/>
            <person name="O'Bleness M."/>
            <person name="Paule C.R."/>
            <person name="Poulain J."/>
            <person name="Prion F."/>
            <person name="Qin B."/>
            <person name="Qu C."/>
            <person name="Retzel E.F."/>
            <person name="Riddle C."/>
            <person name="Sallet E."/>
            <person name="Samain S."/>
            <person name="Samson N."/>
            <person name="Sanders I."/>
            <person name="Saurat O."/>
            <person name="Scarpelli C."/>
            <person name="Schiex T."/>
            <person name="Segurens B."/>
            <person name="Severin A.J."/>
            <person name="Sherrier D.J."/>
            <person name="Shi R."/>
            <person name="Sims S."/>
            <person name="Singer S.R."/>
            <person name="Sinharoy S."/>
            <person name="Sterck L."/>
            <person name="Viollet A."/>
            <person name="Wang B.B."/>
            <person name="Wang K."/>
            <person name="Wang M."/>
            <person name="Wang X."/>
            <person name="Warfsmann J."/>
            <person name="Weissenbach J."/>
            <person name="White D.D."/>
            <person name="White J.D."/>
            <person name="Wiley G.B."/>
            <person name="Wincker P."/>
            <person name="Xing Y."/>
            <person name="Yang L."/>
            <person name="Yao Z."/>
            <person name="Ying F."/>
            <person name="Zhai J."/>
            <person name="Zhou L."/>
            <person name="Zuber A."/>
            <person name="Denarie J."/>
            <person name="Dixon R.A."/>
            <person name="May G.D."/>
            <person name="Schwartz D.C."/>
            <person name="Rogers J."/>
            <person name="Quetier F."/>
            <person name="Town C.D."/>
            <person name="Roe B.A."/>
        </authorList>
    </citation>
    <scope>NUCLEOTIDE SEQUENCE [LARGE SCALE GENOMIC DNA]</scope>
    <source>
        <strain evidence="1">A17</strain>
        <strain evidence="2 3">cv. Jemalong A17</strain>
    </source>
</reference>
<evidence type="ECO:0000313" key="2">
    <source>
        <dbReference type="EnsemblPlants" id="KEH34522"/>
    </source>
</evidence>
<organism evidence="1 3">
    <name type="scientific">Medicago truncatula</name>
    <name type="common">Barrel medic</name>
    <name type="synonym">Medicago tribuloides</name>
    <dbReference type="NCBI Taxonomy" id="3880"/>
    <lineage>
        <taxon>Eukaryota</taxon>
        <taxon>Viridiplantae</taxon>
        <taxon>Streptophyta</taxon>
        <taxon>Embryophyta</taxon>
        <taxon>Tracheophyta</taxon>
        <taxon>Spermatophyta</taxon>
        <taxon>Magnoliopsida</taxon>
        <taxon>eudicotyledons</taxon>
        <taxon>Gunneridae</taxon>
        <taxon>Pentapetalae</taxon>
        <taxon>rosids</taxon>
        <taxon>fabids</taxon>
        <taxon>Fabales</taxon>
        <taxon>Fabaceae</taxon>
        <taxon>Papilionoideae</taxon>
        <taxon>50 kb inversion clade</taxon>
        <taxon>NPAAA clade</taxon>
        <taxon>Hologalegina</taxon>
        <taxon>IRL clade</taxon>
        <taxon>Trifolieae</taxon>
        <taxon>Medicago</taxon>
    </lineage>
</organism>
<proteinExistence type="predicted"/>
<gene>
    <name evidence="1" type="ordered locus">MTR_3g062317</name>
</gene>
<evidence type="ECO:0000313" key="3">
    <source>
        <dbReference type="Proteomes" id="UP000002051"/>
    </source>
</evidence>
<evidence type="ECO:0000313" key="1">
    <source>
        <dbReference type="EMBL" id="KEH34522.1"/>
    </source>
</evidence>